<dbReference type="Gene3D" id="3.40.50.720">
    <property type="entry name" value="NAD(P)-binding Rossmann-like Domain"/>
    <property type="match status" value="1"/>
</dbReference>
<dbReference type="PATRIC" id="fig|33014.5.peg.1100"/>
<dbReference type="OrthoDB" id="3338687at2"/>
<accession>A0A0D5CG16</accession>
<dbReference type="KEGG" id="cmh:VO01_05285"/>
<dbReference type="RefSeq" id="WP_045527356.1">
    <property type="nucleotide sequence ID" value="NZ_CP011043.1"/>
</dbReference>
<feature type="region of interest" description="Disordered" evidence="1">
    <location>
        <begin position="122"/>
        <end position="142"/>
    </location>
</feature>
<gene>
    <name evidence="3" type="ORF">VO01_05285</name>
</gene>
<dbReference type="SUPFAM" id="SSF51735">
    <property type="entry name" value="NAD(P)-binding Rossmann-fold domains"/>
    <property type="match status" value="1"/>
</dbReference>
<dbReference type="AlphaFoldDB" id="A0A0D5CG16"/>
<proteinExistence type="predicted"/>
<dbReference type="PANTHER" id="PTHR43245">
    <property type="entry name" value="BIFUNCTIONAL POLYMYXIN RESISTANCE PROTEIN ARNA"/>
    <property type="match status" value="1"/>
</dbReference>
<dbReference type="Proteomes" id="UP000032604">
    <property type="component" value="Chromosome"/>
</dbReference>
<dbReference type="PANTHER" id="PTHR43245:SF52">
    <property type="entry name" value="NAD-DEPENDENT EPIMERASE_DEHYDRATASE"/>
    <property type="match status" value="1"/>
</dbReference>
<protein>
    <submittedName>
        <fullName evidence="3">Epimerase</fullName>
    </submittedName>
</protein>
<evidence type="ECO:0000313" key="4">
    <source>
        <dbReference type="Proteomes" id="UP000032604"/>
    </source>
</evidence>
<name>A0A0D5CG16_9MICO</name>
<evidence type="ECO:0000259" key="2">
    <source>
        <dbReference type="Pfam" id="PF01370"/>
    </source>
</evidence>
<feature type="domain" description="NAD-dependent epimerase/dehydratase" evidence="2">
    <location>
        <begin position="3"/>
        <end position="240"/>
    </location>
</feature>
<reference evidence="3 4" key="1">
    <citation type="journal article" date="2015" name="Genome Announc.">
        <title>Complete Genome Sequence of Clavibacter michiganensis subsp. insidiosus R1-1 Using PacBio Single-Molecule Real-Time Technology.</title>
        <authorList>
            <person name="Lu Y."/>
            <person name="Samac D.A."/>
            <person name="Glazebrook J."/>
            <person name="Ishimaru C.A."/>
        </authorList>
    </citation>
    <scope>NUCLEOTIDE SEQUENCE [LARGE SCALE GENOMIC DNA]</scope>
    <source>
        <strain evidence="3 4">R1-1</strain>
    </source>
</reference>
<dbReference type="Pfam" id="PF01370">
    <property type="entry name" value="Epimerase"/>
    <property type="match status" value="1"/>
</dbReference>
<dbReference type="InterPro" id="IPR036291">
    <property type="entry name" value="NAD(P)-bd_dom_sf"/>
</dbReference>
<dbReference type="EMBL" id="CP011043">
    <property type="protein sequence ID" value="AJW78618.1"/>
    <property type="molecule type" value="Genomic_DNA"/>
</dbReference>
<dbReference type="HOGENOM" id="CLU_007383_0_0_11"/>
<dbReference type="InterPro" id="IPR050177">
    <property type="entry name" value="Lipid_A_modif_metabolic_enz"/>
</dbReference>
<dbReference type="InterPro" id="IPR001509">
    <property type="entry name" value="Epimerase_deHydtase"/>
</dbReference>
<evidence type="ECO:0000313" key="3">
    <source>
        <dbReference type="EMBL" id="AJW78618.1"/>
    </source>
</evidence>
<evidence type="ECO:0000256" key="1">
    <source>
        <dbReference type="SAM" id="MobiDB-lite"/>
    </source>
</evidence>
<organism evidence="3 4">
    <name type="scientific">Clavibacter michiganensis subsp. insidiosus</name>
    <dbReference type="NCBI Taxonomy" id="33014"/>
    <lineage>
        <taxon>Bacteria</taxon>
        <taxon>Bacillati</taxon>
        <taxon>Actinomycetota</taxon>
        <taxon>Actinomycetes</taxon>
        <taxon>Micrococcales</taxon>
        <taxon>Microbacteriaceae</taxon>
        <taxon>Clavibacter</taxon>
    </lineage>
</organism>
<sequence length="337" mass="36083">MRVVVIGATGNLGTGALRRLHAAGAEIVGVARRMPDASLEPYSGVTWRLADIGAAGAVSGLAATMRGADAVVHLGWALQPNHRERVMHRTNVIGTANVLEAVAQAGVPQVVVASSVGAYSAAPKDRPRDETWPTGGIHTSHYSRHKAENERAMDAFEQAHPEIVVTRMRPGLVMHDEAAAEIAGLFLGRWIPTRWLGLATRTPVLPLPRELVSQVVHNEDVADAFWRAVERRAPGAFNVAADPVVDAALVGRLLDARVVTVPLPALRALVSASWRLRVQRTDPGWIDIAANVPVMSTARAREVLGWTPTHTAEEVLAEFGRAFVHRTGREGSAPLAG</sequence>